<dbReference type="InterPro" id="IPR037026">
    <property type="entry name" value="Vgr_OB-fold_dom_sf"/>
</dbReference>
<evidence type="ECO:0000313" key="1">
    <source>
        <dbReference type="EMBL" id="UNM96732.1"/>
    </source>
</evidence>
<gene>
    <name evidence="1" type="ORF">MMG00_02435</name>
</gene>
<proteinExistence type="predicted"/>
<accession>A0ABY3X1H5</accession>
<dbReference type="Gene3D" id="2.40.50.230">
    <property type="entry name" value="Gp5 N-terminal domain"/>
    <property type="match status" value="1"/>
</dbReference>
<sequence>MQLPTDSLRKTNEVFKTGEVIGIRVTSGIIEVQCEFEDDAKTPWMPYALPFVGGTSIFCYPRIGQGGRVMSEGGENNINVFIPNLDTSQQFAGLGEFDFKILFENGDFIHHNSGNLTINSASTVVVNTQDATVNAEKTTVNSSNTTTNTDQFTVNAPTINLNGNVFIAGGISAGGGAGRNVVRAVFNYPVVFQAHAQANNDITINGISFIGHKHDTPEGMSDVPEGAK</sequence>
<organism evidence="1 2">
    <name type="scientific">Ignatzschineria rhizosphaerae</name>
    <dbReference type="NCBI Taxonomy" id="2923279"/>
    <lineage>
        <taxon>Bacteria</taxon>
        <taxon>Pseudomonadati</taxon>
        <taxon>Pseudomonadota</taxon>
        <taxon>Gammaproteobacteria</taxon>
        <taxon>Cardiobacteriales</taxon>
        <taxon>Ignatzschineriaceae</taxon>
        <taxon>Ignatzschineria</taxon>
    </lineage>
</organism>
<dbReference type="EMBL" id="CP093379">
    <property type="protein sequence ID" value="UNM96732.1"/>
    <property type="molecule type" value="Genomic_DNA"/>
</dbReference>
<dbReference type="RefSeq" id="WP_242150871.1">
    <property type="nucleotide sequence ID" value="NZ_CP093379.1"/>
</dbReference>
<keyword evidence="2" id="KW-1185">Reference proteome</keyword>
<evidence type="ECO:0000313" key="2">
    <source>
        <dbReference type="Proteomes" id="UP000829542"/>
    </source>
</evidence>
<evidence type="ECO:0008006" key="3">
    <source>
        <dbReference type="Google" id="ProtNLM"/>
    </source>
</evidence>
<protein>
    <recommendedName>
        <fullName evidence="3">Gp5/Type VI secretion system Vgr protein OB-fold domain-containing protein</fullName>
    </recommendedName>
</protein>
<dbReference type="Proteomes" id="UP000829542">
    <property type="component" value="Chromosome"/>
</dbReference>
<name>A0ABY3X1H5_9GAMM</name>
<reference evidence="1 2" key="1">
    <citation type="submission" date="2022-03" db="EMBL/GenBank/DDBJ databases">
        <title>Ignatzschineria rhizosphaerae HR5S32.</title>
        <authorList>
            <person name="Sun J.Q."/>
            <person name="Feng J.Y."/>
        </authorList>
    </citation>
    <scope>NUCLEOTIDE SEQUENCE [LARGE SCALE GENOMIC DNA]</scope>
    <source>
        <strain evidence="1 2">HR5S32</strain>
    </source>
</reference>